<gene>
    <name evidence="1" type="ORF">HQ394_19240</name>
</gene>
<dbReference type="KEGG" id="dvn:HQ394_19240"/>
<dbReference type="Proteomes" id="UP000516369">
    <property type="component" value="Plasmid unnamed"/>
</dbReference>
<evidence type="ECO:0000313" key="1">
    <source>
        <dbReference type="EMBL" id="QNT71473.1"/>
    </source>
</evidence>
<name>A0A7H1N6Y7_9PROT</name>
<reference evidence="1 2" key="1">
    <citation type="submission" date="2020-05" db="EMBL/GenBank/DDBJ databases">
        <title>Complete closed genome sequence of Defluviicoccus vanus.</title>
        <authorList>
            <person name="Bessarab I."/>
            <person name="Arumugam K."/>
            <person name="Maszenan A.M."/>
            <person name="Seviour R.J."/>
            <person name="Williams R.B."/>
        </authorList>
    </citation>
    <scope>NUCLEOTIDE SEQUENCE [LARGE SCALE GENOMIC DNA]</scope>
    <source>
        <strain evidence="1 2">Ben 114</strain>
        <plasmid evidence="1 2">unnamed</plasmid>
    </source>
</reference>
<protein>
    <submittedName>
        <fullName evidence="1">Uncharacterized protein</fullName>
    </submittedName>
</protein>
<keyword evidence="2" id="KW-1185">Reference proteome</keyword>
<evidence type="ECO:0000313" key="2">
    <source>
        <dbReference type="Proteomes" id="UP000516369"/>
    </source>
</evidence>
<proteinExistence type="predicted"/>
<keyword evidence="1" id="KW-0614">Plasmid</keyword>
<geneLocation type="plasmid" evidence="1 2">
    <name>unnamed</name>
</geneLocation>
<dbReference type="AlphaFoldDB" id="A0A7H1N6Y7"/>
<organism evidence="1 2">
    <name type="scientific">Defluviicoccus vanus</name>
    <dbReference type="NCBI Taxonomy" id="111831"/>
    <lineage>
        <taxon>Bacteria</taxon>
        <taxon>Pseudomonadati</taxon>
        <taxon>Pseudomonadota</taxon>
        <taxon>Alphaproteobacteria</taxon>
        <taxon>Rhodospirillales</taxon>
        <taxon>Rhodospirillaceae</taxon>
        <taxon>Defluviicoccus</taxon>
    </lineage>
</organism>
<accession>A0A7H1N6Y7</accession>
<sequence length="106" mass="12536">MTEAFKRLALARTDARDPRVRRRRVWIQDLYEEAVRDFLIRLQRRERVFFAATPLRRKEVKTLRLEPALWTQVKEISARFDVSVGTVVRTACSEFLEANGITLDRS</sequence>
<dbReference type="EMBL" id="CP053924">
    <property type="protein sequence ID" value="QNT71473.1"/>
    <property type="molecule type" value="Genomic_DNA"/>
</dbReference>